<accession>A0A5K3FK46</accession>
<evidence type="ECO:0000259" key="12">
    <source>
        <dbReference type="PROSITE" id="PS50011"/>
    </source>
</evidence>
<sequence>MAYAAVKGNQANSSSSTFTPSQLAARLRNFAAVIGHPSHVFGRLHQTRCANQPNPTTAEPEMKTVCLEDYQRQIQERDEVITHLRKQVAFKDDQIAYLASELDKYQSVFNQKPSVLRMSRSCRHKVGVCGGKGDPDGCTRKRGIGISAEPQVLKLDEKEHPKHYPKTAKTREILNQAILENDFMRNLDTTQVVELVECMYSVNFASGNTIIREGELGSVVYVMEEGVIEVSRDGHPLRLITHPTVFGELAILYNCMRTATVKAVSPCSLWAIDRKSFQAIMMKTGMLKHQRHLDFLKSVPSFASLGPETLAKFVDLLEEVHYQPGEYVIRQGARGDTFYIIASGQVQVTQNERQSADQPMALGREKKETFVRLMGRGEWFGEKALKNEDVRTANIIAAYPNGVDCLVLDRESYELLIGDLASLERHYPDEDLPKVQAEKSPDDEFKNLLLQDFSVVATLGVGGFGRVELVKFKKDPSRTFALKQLKKHYIVLTKQEEHVMNERTILKSCDSDFIVKLYKTFKNKKYLFMLLEVCLGGELWTILRNKLSFSEAATQFYVACVVEALTYLHRRGIVYRDLKPENLLLDQYGYCKMKRPTLGLQRKSASDAKHGRSAARRSTSHRK</sequence>
<dbReference type="PIRSF" id="PIRSF000559">
    <property type="entry name" value="cGMP-dep_kinase"/>
    <property type="match status" value="1"/>
</dbReference>
<dbReference type="SUPFAM" id="SSF51206">
    <property type="entry name" value="cAMP-binding domain-like"/>
    <property type="match status" value="2"/>
</dbReference>
<proteinExistence type="predicted"/>
<dbReference type="PANTHER" id="PTHR24353:SF111">
    <property type="match status" value="1"/>
</dbReference>
<dbReference type="InterPro" id="IPR000595">
    <property type="entry name" value="cNMP-bd_dom"/>
</dbReference>
<dbReference type="InterPro" id="IPR017441">
    <property type="entry name" value="Protein_kinase_ATP_BS"/>
</dbReference>
<feature type="domain" description="Protein kinase" evidence="12">
    <location>
        <begin position="453"/>
        <end position="623"/>
    </location>
</feature>
<dbReference type="InterPro" id="IPR018488">
    <property type="entry name" value="cNMP-bd_CS"/>
</dbReference>
<dbReference type="GO" id="GO:0030553">
    <property type="term" value="F:cGMP binding"/>
    <property type="evidence" value="ECO:0007669"/>
    <property type="project" value="UniProtKB-KW"/>
</dbReference>
<feature type="binding site" evidence="9">
    <location>
        <begin position="459"/>
        <end position="467"/>
    </location>
    <ligand>
        <name>ATP</name>
        <dbReference type="ChEBI" id="CHEBI:30616"/>
    </ligand>
</feature>
<evidence type="ECO:0000256" key="1">
    <source>
        <dbReference type="ARBA" id="ARBA00022527"/>
    </source>
</evidence>
<dbReference type="GO" id="GO:0004692">
    <property type="term" value="F:cGMP-dependent protein kinase activity"/>
    <property type="evidence" value="ECO:0007669"/>
    <property type="project" value="InterPro"/>
</dbReference>
<dbReference type="PROSITE" id="PS50011">
    <property type="entry name" value="PROTEIN_KINASE_DOM"/>
    <property type="match status" value="1"/>
</dbReference>
<dbReference type="PROSITE" id="PS00889">
    <property type="entry name" value="CNMP_BINDING_2"/>
    <property type="match status" value="2"/>
</dbReference>
<feature type="region of interest" description="Disordered" evidence="11">
    <location>
        <begin position="601"/>
        <end position="623"/>
    </location>
</feature>
<evidence type="ECO:0000256" key="6">
    <source>
        <dbReference type="ARBA" id="ARBA00022840"/>
    </source>
</evidence>
<dbReference type="PANTHER" id="PTHR24353">
    <property type="entry name" value="CYCLIC NUCLEOTIDE-DEPENDENT PROTEIN KINASE"/>
    <property type="match status" value="1"/>
</dbReference>
<dbReference type="PROSITE" id="PS00108">
    <property type="entry name" value="PROTEIN_KINASE_ST"/>
    <property type="match status" value="1"/>
</dbReference>
<dbReference type="InterPro" id="IPR014710">
    <property type="entry name" value="RmlC-like_jellyroll"/>
</dbReference>
<dbReference type="WBParaSite" id="MCU_007984-RB">
    <property type="protein sequence ID" value="MCU_007984-RB"/>
    <property type="gene ID" value="MCU_007984"/>
</dbReference>
<feature type="active site" description="Proton acceptor" evidence="8">
    <location>
        <position position="577"/>
    </location>
</feature>
<dbReference type="CDD" id="cd12083">
    <property type="entry name" value="DD_cGKI"/>
    <property type="match status" value="1"/>
</dbReference>
<dbReference type="WBParaSite" id="MCU_007984-RC">
    <property type="protein sequence ID" value="MCU_007984-RC"/>
    <property type="gene ID" value="MCU_007984"/>
</dbReference>
<dbReference type="SMART" id="SM00220">
    <property type="entry name" value="S_TKc"/>
    <property type="match status" value="1"/>
</dbReference>
<evidence type="ECO:0000256" key="10">
    <source>
        <dbReference type="PROSITE-ProRule" id="PRU10141"/>
    </source>
</evidence>
<dbReference type="GO" id="GO:0005524">
    <property type="term" value="F:ATP binding"/>
    <property type="evidence" value="ECO:0007669"/>
    <property type="project" value="UniProtKB-UniRule"/>
</dbReference>
<evidence type="ECO:0000256" key="7">
    <source>
        <dbReference type="ARBA" id="ARBA00022992"/>
    </source>
</evidence>
<dbReference type="InterPro" id="IPR002374">
    <property type="entry name" value="cGMP_dep_kinase"/>
</dbReference>
<keyword evidence="1" id="KW-0723">Serine/threonine-protein kinase</keyword>
<organism evidence="14">
    <name type="scientific">Mesocestoides corti</name>
    <name type="common">Flatworm</name>
    <dbReference type="NCBI Taxonomy" id="53468"/>
    <lineage>
        <taxon>Eukaryota</taxon>
        <taxon>Metazoa</taxon>
        <taxon>Spiralia</taxon>
        <taxon>Lophotrochozoa</taxon>
        <taxon>Platyhelminthes</taxon>
        <taxon>Cestoda</taxon>
        <taxon>Eucestoda</taxon>
        <taxon>Cyclophyllidea</taxon>
        <taxon>Mesocestoididae</taxon>
        <taxon>Mesocestoides</taxon>
    </lineage>
</organism>
<reference evidence="14 15" key="1">
    <citation type="submission" date="2019-11" db="UniProtKB">
        <authorList>
            <consortium name="WormBaseParasite"/>
        </authorList>
    </citation>
    <scope>IDENTIFICATION</scope>
</reference>
<feature type="domain" description="Cyclic nucleotide-binding" evidence="13">
    <location>
        <begin position="183"/>
        <end position="298"/>
    </location>
</feature>
<dbReference type="Gene3D" id="2.60.120.10">
    <property type="entry name" value="Jelly Rolls"/>
    <property type="match status" value="2"/>
</dbReference>
<dbReference type="PROSITE" id="PS50042">
    <property type="entry name" value="CNMP_BINDING_3"/>
    <property type="match status" value="2"/>
</dbReference>
<evidence type="ECO:0000259" key="13">
    <source>
        <dbReference type="PROSITE" id="PS50042"/>
    </source>
</evidence>
<dbReference type="Gene3D" id="3.30.200.20">
    <property type="entry name" value="Phosphorylase Kinase, domain 1"/>
    <property type="match status" value="1"/>
</dbReference>
<dbReference type="SUPFAM" id="SSF56112">
    <property type="entry name" value="Protein kinase-like (PK-like)"/>
    <property type="match status" value="1"/>
</dbReference>
<feature type="binding site" evidence="9 10">
    <location>
        <position position="483"/>
    </location>
    <ligand>
        <name>ATP</name>
        <dbReference type="ChEBI" id="CHEBI:30616"/>
    </ligand>
</feature>
<name>A0A5K3FK46_MESCO</name>
<keyword evidence="4 9" id="KW-0547">Nucleotide-binding</keyword>
<dbReference type="Pfam" id="PF00069">
    <property type="entry name" value="Pkinase"/>
    <property type="match status" value="1"/>
</dbReference>
<evidence type="ECO:0000256" key="3">
    <source>
        <dbReference type="ARBA" id="ARBA00022679"/>
    </source>
</evidence>
<keyword evidence="5" id="KW-0418">Kinase</keyword>
<evidence type="ECO:0000256" key="9">
    <source>
        <dbReference type="PIRSR" id="PIRSR000559-2"/>
    </source>
</evidence>
<dbReference type="CDD" id="cd00038">
    <property type="entry name" value="CAP_ED"/>
    <property type="match status" value="2"/>
</dbReference>
<dbReference type="PRINTS" id="PR00103">
    <property type="entry name" value="CAMPKINASE"/>
</dbReference>
<dbReference type="InterPro" id="IPR000719">
    <property type="entry name" value="Prot_kinase_dom"/>
</dbReference>
<dbReference type="Gene3D" id="1.20.5.170">
    <property type="match status" value="1"/>
</dbReference>
<evidence type="ECO:0000313" key="14">
    <source>
        <dbReference type="WBParaSite" id="MCU_007984-RB"/>
    </source>
</evidence>
<evidence type="ECO:0000313" key="15">
    <source>
        <dbReference type="WBParaSite" id="MCU_007984-RC"/>
    </source>
</evidence>
<dbReference type="SMART" id="SM00100">
    <property type="entry name" value="cNMP"/>
    <property type="match status" value="2"/>
</dbReference>
<dbReference type="PROSITE" id="PS00107">
    <property type="entry name" value="PROTEIN_KINASE_ATP"/>
    <property type="match status" value="1"/>
</dbReference>
<feature type="domain" description="Cyclic nucleotide-binding" evidence="13">
    <location>
        <begin position="301"/>
        <end position="434"/>
    </location>
</feature>
<dbReference type="Pfam" id="PF00027">
    <property type="entry name" value="cNMP_binding"/>
    <property type="match status" value="2"/>
</dbReference>
<protein>
    <submittedName>
        <fullName evidence="14 15">Cyclic nucleotide-binding domain-containing protein</fullName>
    </submittedName>
</protein>
<keyword evidence="6 9" id="KW-0067">ATP-binding</keyword>
<dbReference type="InterPro" id="IPR018490">
    <property type="entry name" value="cNMP-bd_dom_sf"/>
</dbReference>
<feature type="compositionally biased region" description="Basic residues" evidence="11">
    <location>
        <begin position="611"/>
        <end position="623"/>
    </location>
</feature>
<dbReference type="AlphaFoldDB" id="A0A5K3FK46"/>
<keyword evidence="7" id="KW-0142">cGMP-binding</keyword>
<dbReference type="InterPro" id="IPR008271">
    <property type="entry name" value="Ser/Thr_kinase_AS"/>
</dbReference>
<evidence type="ECO:0000256" key="4">
    <source>
        <dbReference type="ARBA" id="ARBA00022741"/>
    </source>
</evidence>
<evidence type="ECO:0000256" key="8">
    <source>
        <dbReference type="PIRSR" id="PIRSR000559-1"/>
    </source>
</evidence>
<dbReference type="FunFam" id="2.60.120.10:FF:000072">
    <property type="entry name" value="cGMP-dependent protein kinase"/>
    <property type="match status" value="1"/>
</dbReference>
<evidence type="ECO:0000256" key="2">
    <source>
        <dbReference type="ARBA" id="ARBA00022535"/>
    </source>
</evidence>
<dbReference type="Gene3D" id="1.10.510.10">
    <property type="entry name" value="Transferase(Phosphotransferase) domain 1"/>
    <property type="match status" value="1"/>
</dbReference>
<keyword evidence="3" id="KW-0808">Transferase</keyword>
<keyword evidence="2" id="KW-0140">cGMP</keyword>
<dbReference type="InterPro" id="IPR011009">
    <property type="entry name" value="Kinase-like_dom_sf"/>
</dbReference>
<evidence type="ECO:0000256" key="11">
    <source>
        <dbReference type="SAM" id="MobiDB-lite"/>
    </source>
</evidence>
<evidence type="ECO:0000256" key="5">
    <source>
        <dbReference type="ARBA" id="ARBA00022777"/>
    </source>
</evidence>
<dbReference type="PROSITE" id="PS00888">
    <property type="entry name" value="CNMP_BINDING_1"/>
    <property type="match status" value="2"/>
</dbReference>